<proteinExistence type="predicted"/>
<feature type="domain" description="Prohead serine protease" evidence="5">
    <location>
        <begin position="9"/>
        <end position="166"/>
    </location>
</feature>
<feature type="compositionally biased region" description="Basic and acidic residues" evidence="4">
    <location>
        <begin position="172"/>
        <end position="181"/>
    </location>
</feature>
<feature type="compositionally biased region" description="Basic and acidic residues" evidence="4">
    <location>
        <begin position="202"/>
        <end position="216"/>
    </location>
</feature>
<keyword evidence="1" id="KW-1188">Viral release from host cell</keyword>
<dbReference type="NCBIfam" id="TIGR01543">
    <property type="entry name" value="proheadase_HK97"/>
    <property type="match status" value="1"/>
</dbReference>
<dbReference type="GO" id="GO:0006508">
    <property type="term" value="P:proteolysis"/>
    <property type="evidence" value="ECO:0007669"/>
    <property type="project" value="UniProtKB-KW"/>
</dbReference>
<keyword evidence="2 6" id="KW-0645">Protease</keyword>
<dbReference type="RefSeq" id="WP_243558079.1">
    <property type="nucleotide sequence ID" value="NZ_CP094528.1"/>
</dbReference>
<evidence type="ECO:0000313" key="7">
    <source>
        <dbReference type="Proteomes" id="UP000832097"/>
    </source>
</evidence>
<accession>A0ABY4C240</accession>
<evidence type="ECO:0000256" key="3">
    <source>
        <dbReference type="ARBA" id="ARBA00022801"/>
    </source>
</evidence>
<name>A0ABY4C240_9MICO</name>
<keyword evidence="7" id="KW-1185">Reference proteome</keyword>
<reference evidence="6 7" key="1">
    <citation type="submission" date="2022-03" db="EMBL/GenBank/DDBJ databases">
        <title>Mucilaginibacter sp. isolated from the gut of Protaetia brevitarsis seulensis larvae.</title>
        <authorList>
            <person name="Won M."/>
            <person name="Kim S.-J."/>
            <person name="Kwon S.-W."/>
        </authorList>
    </citation>
    <scope>NUCLEOTIDE SEQUENCE [LARGE SCALE GENOMIC DNA]</scope>
    <source>
        <strain evidence="6 7">CFWR-12</strain>
    </source>
</reference>
<evidence type="ECO:0000259" key="5">
    <source>
        <dbReference type="Pfam" id="PF04586"/>
    </source>
</evidence>
<organism evidence="6 7">
    <name type="scientific">Agromyces larvae</name>
    <dbReference type="NCBI Taxonomy" id="2929802"/>
    <lineage>
        <taxon>Bacteria</taxon>
        <taxon>Bacillati</taxon>
        <taxon>Actinomycetota</taxon>
        <taxon>Actinomycetes</taxon>
        <taxon>Micrococcales</taxon>
        <taxon>Microbacteriaceae</taxon>
        <taxon>Agromyces</taxon>
    </lineage>
</organism>
<dbReference type="GO" id="GO:0008233">
    <property type="term" value="F:peptidase activity"/>
    <property type="evidence" value="ECO:0007669"/>
    <property type="project" value="UniProtKB-KW"/>
</dbReference>
<feature type="compositionally biased region" description="Low complexity" evidence="4">
    <location>
        <begin position="182"/>
        <end position="195"/>
    </location>
</feature>
<protein>
    <submittedName>
        <fullName evidence="6">HK97 family phage prohead protease</fullName>
    </submittedName>
</protein>
<evidence type="ECO:0000256" key="4">
    <source>
        <dbReference type="SAM" id="MobiDB-lite"/>
    </source>
</evidence>
<dbReference type="Proteomes" id="UP000832097">
    <property type="component" value="Chromosome"/>
</dbReference>
<evidence type="ECO:0000256" key="2">
    <source>
        <dbReference type="ARBA" id="ARBA00022670"/>
    </source>
</evidence>
<evidence type="ECO:0000256" key="1">
    <source>
        <dbReference type="ARBA" id="ARBA00022612"/>
    </source>
</evidence>
<feature type="region of interest" description="Disordered" evidence="4">
    <location>
        <begin position="172"/>
        <end position="235"/>
    </location>
</feature>
<dbReference type="InterPro" id="IPR006433">
    <property type="entry name" value="Prohead_protease"/>
</dbReference>
<sequence length="235" mass="25599">MLTKTIELELKTIGEAGDGRFTAYASVFDVVDSYGDMVVKGAFTDSLARFGSKGAGIPLYWRHRMDDPFMLIGQTLEAKEDGHGLWVDCELLDTNNAKQVHALLKARLVRQMSFSYGIVEAAWVDRKPEDGGSYYELRKLDLHEVSVAPVGANQETEILAVKSAHDAARAAFEDARRKADDQQPAPDGPAAAEDQGTADEPTEAKAEEPSGAKTEEPTPEQSKHHLGLITVTDAQ</sequence>
<evidence type="ECO:0000313" key="6">
    <source>
        <dbReference type="EMBL" id="UOE45480.1"/>
    </source>
</evidence>
<dbReference type="InterPro" id="IPR054613">
    <property type="entry name" value="Peptidase_S78_dom"/>
</dbReference>
<dbReference type="EMBL" id="CP094528">
    <property type="protein sequence ID" value="UOE45480.1"/>
    <property type="molecule type" value="Genomic_DNA"/>
</dbReference>
<keyword evidence="3" id="KW-0378">Hydrolase</keyword>
<dbReference type="Pfam" id="PF04586">
    <property type="entry name" value="Peptidase_S78"/>
    <property type="match status" value="1"/>
</dbReference>
<gene>
    <name evidence="6" type="ORF">MTO99_06905</name>
</gene>